<evidence type="ECO:0000256" key="1">
    <source>
        <dbReference type="ARBA" id="ARBA00004196"/>
    </source>
</evidence>
<dbReference type="InterPro" id="IPR003961">
    <property type="entry name" value="FN3_dom"/>
</dbReference>
<evidence type="ECO:0000256" key="2">
    <source>
        <dbReference type="ARBA" id="ARBA00022737"/>
    </source>
</evidence>
<feature type="domain" description="SLH" evidence="7">
    <location>
        <begin position="1111"/>
        <end position="1170"/>
    </location>
</feature>
<feature type="chain" id="PRO_5018156762" evidence="4">
    <location>
        <begin position="37"/>
        <end position="1301"/>
    </location>
</feature>
<proteinExistence type="predicted"/>
<dbReference type="InterPro" id="IPR001119">
    <property type="entry name" value="SLH_dom"/>
</dbReference>
<dbReference type="Proteomes" id="UP000269097">
    <property type="component" value="Chromosome"/>
</dbReference>
<dbReference type="PANTHER" id="PTHR13817">
    <property type="entry name" value="TITIN"/>
    <property type="match status" value="1"/>
</dbReference>
<dbReference type="NCBIfam" id="TIGR02543">
    <property type="entry name" value="List_Bact_rpt"/>
    <property type="match status" value="2"/>
</dbReference>
<dbReference type="InterPro" id="IPR013783">
    <property type="entry name" value="Ig-like_fold"/>
</dbReference>
<evidence type="ECO:0000256" key="3">
    <source>
        <dbReference type="SAM" id="MobiDB-lite"/>
    </source>
</evidence>
<dbReference type="SUPFAM" id="SSF48726">
    <property type="entry name" value="Immunoglobulin"/>
    <property type="match status" value="1"/>
</dbReference>
<name>A0A3G3K2Y6_9BACL</name>
<protein>
    <submittedName>
        <fullName evidence="8">Uncharacterized protein</fullName>
    </submittedName>
</protein>
<keyword evidence="9" id="KW-1185">Reference proteome</keyword>
<dbReference type="Pfam" id="PF00395">
    <property type="entry name" value="SLH"/>
    <property type="match status" value="3"/>
</dbReference>
<dbReference type="Pfam" id="PF18998">
    <property type="entry name" value="Flg_new_2"/>
    <property type="match status" value="1"/>
</dbReference>
<keyword evidence="4" id="KW-0732">Signal</keyword>
<evidence type="ECO:0000259" key="7">
    <source>
        <dbReference type="PROSITE" id="PS51272"/>
    </source>
</evidence>
<feature type="domain" description="SLH" evidence="7">
    <location>
        <begin position="1242"/>
        <end position="1301"/>
    </location>
</feature>
<reference evidence="8 9" key="1">
    <citation type="submission" date="2018-10" db="EMBL/GenBank/DDBJ databases">
        <title>Genome Sequence of Cohnella sp.</title>
        <authorList>
            <person name="Srinivasan S."/>
            <person name="Kim M.K."/>
        </authorList>
    </citation>
    <scope>NUCLEOTIDE SEQUENCE [LARGE SCALE GENOMIC DNA]</scope>
    <source>
        <strain evidence="8 9">18JY8-7</strain>
    </source>
</reference>
<evidence type="ECO:0000256" key="4">
    <source>
        <dbReference type="SAM" id="SignalP"/>
    </source>
</evidence>
<dbReference type="InterPro" id="IPR013098">
    <property type="entry name" value="Ig_I-set"/>
</dbReference>
<dbReference type="GO" id="GO:0030313">
    <property type="term" value="C:cell envelope"/>
    <property type="evidence" value="ECO:0007669"/>
    <property type="project" value="UniProtKB-SubCell"/>
</dbReference>
<gene>
    <name evidence="8" type="ORF">EAV92_21415</name>
</gene>
<comment type="subcellular location">
    <subcellularLocation>
        <location evidence="1">Cell envelope</location>
    </subcellularLocation>
</comment>
<feature type="domain" description="Fibronectin type-III" evidence="6">
    <location>
        <begin position="789"/>
        <end position="880"/>
    </location>
</feature>
<dbReference type="InterPro" id="IPR003599">
    <property type="entry name" value="Ig_sub"/>
</dbReference>
<dbReference type="PROSITE" id="PS50853">
    <property type="entry name" value="FN3"/>
    <property type="match status" value="2"/>
</dbReference>
<organism evidence="8 9">
    <name type="scientific">Cohnella candidum</name>
    <dbReference type="NCBI Taxonomy" id="2674991"/>
    <lineage>
        <taxon>Bacteria</taxon>
        <taxon>Bacillati</taxon>
        <taxon>Bacillota</taxon>
        <taxon>Bacilli</taxon>
        <taxon>Bacillales</taxon>
        <taxon>Paenibacillaceae</taxon>
        <taxon>Cohnella</taxon>
    </lineage>
</organism>
<dbReference type="InterPro" id="IPR036179">
    <property type="entry name" value="Ig-like_dom_sf"/>
</dbReference>
<evidence type="ECO:0000313" key="9">
    <source>
        <dbReference type="Proteomes" id="UP000269097"/>
    </source>
</evidence>
<dbReference type="SMART" id="SM00409">
    <property type="entry name" value="IG"/>
    <property type="match status" value="1"/>
</dbReference>
<dbReference type="InterPro" id="IPR036116">
    <property type="entry name" value="FN3_sf"/>
</dbReference>
<dbReference type="PROSITE" id="PS50835">
    <property type="entry name" value="IG_LIKE"/>
    <property type="match status" value="1"/>
</dbReference>
<evidence type="ECO:0000313" key="8">
    <source>
        <dbReference type="EMBL" id="AYQ74884.1"/>
    </source>
</evidence>
<dbReference type="EMBL" id="CP033433">
    <property type="protein sequence ID" value="AYQ74884.1"/>
    <property type="molecule type" value="Genomic_DNA"/>
</dbReference>
<accession>A0A3G3K2Y6</accession>
<dbReference type="InterPro" id="IPR050964">
    <property type="entry name" value="Striated_Muscle_Regulatory"/>
</dbReference>
<feature type="domain" description="SLH" evidence="7">
    <location>
        <begin position="1171"/>
        <end position="1234"/>
    </location>
</feature>
<dbReference type="Pfam" id="PF07679">
    <property type="entry name" value="I-set"/>
    <property type="match status" value="1"/>
</dbReference>
<dbReference type="SUPFAM" id="SSF49265">
    <property type="entry name" value="Fibronectin type III"/>
    <property type="match status" value="2"/>
</dbReference>
<dbReference type="InterPro" id="IPR007110">
    <property type="entry name" value="Ig-like_dom"/>
</dbReference>
<dbReference type="Pfam" id="PF00041">
    <property type="entry name" value="fn3"/>
    <property type="match status" value="2"/>
</dbReference>
<dbReference type="KEGG" id="coh:EAV92_21415"/>
<dbReference type="PANTHER" id="PTHR13817:SF151">
    <property type="entry name" value="TITIN"/>
    <property type="match status" value="1"/>
</dbReference>
<feature type="signal peptide" evidence="4">
    <location>
        <begin position="1"/>
        <end position="36"/>
    </location>
</feature>
<feature type="domain" description="Fibronectin type-III" evidence="6">
    <location>
        <begin position="698"/>
        <end position="788"/>
    </location>
</feature>
<dbReference type="InterPro" id="IPR044060">
    <property type="entry name" value="Bacterial_rp_domain"/>
</dbReference>
<dbReference type="InterPro" id="IPR013378">
    <property type="entry name" value="InlB-like_B-rpt"/>
</dbReference>
<feature type="region of interest" description="Disordered" evidence="3">
    <location>
        <begin position="865"/>
        <end position="892"/>
    </location>
</feature>
<sequence length="1301" mass="136089">MSDSPATKWFCARVFFLLLMAVCLFSSGLFLGKAQAATRTTIHITDDSAGSYVDSAIGLPNGRVGYVFYTNSWKDIWYKVLNANGTEAFSRKLFTRTDDTVTYRVYPFARNGGDTLIVFVEDTNNGDSFGYLKYLIIDKDGNVGTATTLATSTYMTYPTSAALLSNGGVAVTFHNDTGFDYGLHFYDANMNPVRTVTFSDQISQVKRVYSVTANNDNRVMLLKRTNSATNAFQATLYDNSGNFVKDVVSGTNLFATALSNGNFAILSGDPASSLSMSIYDPNGSAVGTPINVGGPFGPVSAYDYEPTWPNPMLFPTADGRAILYDFSSTTKTARVKEYTNAGVLIKDWTAADSSESSQYGYTPYTLNPQPGFGVYNDISGDLVLYQVQSPTIIIHPADQTVTQGQSASFSVTAGGDEPLSYQWKKDGTNINGANAATFTIASAQSGDAGVYTVEVTNGGGSVTSNPATLVVNHKVTFDKNGGDTDASPATITVTHGGNVGTLPTEPTSAGHTFAGWNTAADGTGSAFTASTVVTANQTVYAQWSLNTYTVTFDKNGGDTDASPATITVTHGGNVGTLPTAPTRAHYTFAGWNTASNGSGSPFTAATTVTGNQNVYAQWAQITYTVSYVVGANGSISSTSEMVGSGGTPATVPAVTPDSGYVFAGWSSDGGVTKLTSAQVASTPVTAPITYIAYFMVDVPGVPNIHSATAGDGKVSLGWSPVAGATGYKIYQSVTSSTYGTEALTVTGSVYGADVTGLTNGTTYYFVVTAMNGSGESSASNQVSATPMTVPLAPTNVVATAGDGQATITFTPSTNNGGSAVTGYQVISSPGGIVVSGTTNTINVTGLTNGTSYTFTVKAINSAGSSPASAASAPVTPSAPATSTTGSTNSTGNQSQAVEILVNGKAVQNAGMATKTVRKEQTATTVVVDPQKIGEKLTAEGQGAVITIRVRTQSDVIVGELNGRLVKAMKQNEAVVVIKTENATFTLPAQLINIGALQDIDLQIEIGKPAADMMKVVENTAASGGFAIVVPPIEFTVKATSGNTTVEIPKFNGFVERTIAIPDGVDPHKITTGVVIEPDGTVRQVPTKIINVEGKYYAKISSPTNGTYSVVWNPREFKDVAGHWAKAAVNDLGSRMVISGITADLFQPDQDITRAEFAAIMVRGLGLKLESGNFPFSDVKPSDWFSSAVSTAHSYGLISGFEDGTFRPTAKITREQAMVIVAKAMRFTNLKAKIPAGSAEDWLKPYADSINISEWAKNGVADSISAGIVSGRNESLLAPKAYISRAEVAVLIQRLLQKSDLI</sequence>
<dbReference type="Gene3D" id="2.60.40.10">
    <property type="entry name" value="Immunoglobulins"/>
    <property type="match status" value="3"/>
</dbReference>
<dbReference type="CDD" id="cd00063">
    <property type="entry name" value="FN3"/>
    <property type="match status" value="2"/>
</dbReference>
<feature type="domain" description="Ig-like" evidence="5">
    <location>
        <begin position="390"/>
        <end position="470"/>
    </location>
</feature>
<dbReference type="SMART" id="SM00060">
    <property type="entry name" value="FN3"/>
    <property type="match status" value="2"/>
</dbReference>
<evidence type="ECO:0000259" key="5">
    <source>
        <dbReference type="PROSITE" id="PS50835"/>
    </source>
</evidence>
<dbReference type="Gene3D" id="2.60.40.4270">
    <property type="entry name" value="Listeria-Bacteroides repeat domain"/>
    <property type="match status" value="2"/>
</dbReference>
<dbReference type="InterPro" id="IPR042229">
    <property type="entry name" value="Listeria/Bacterioides_rpt_sf"/>
</dbReference>
<dbReference type="Pfam" id="PF09479">
    <property type="entry name" value="Flg_new"/>
    <property type="match status" value="2"/>
</dbReference>
<evidence type="ECO:0000259" key="6">
    <source>
        <dbReference type="PROSITE" id="PS50853"/>
    </source>
</evidence>
<keyword evidence="2" id="KW-0677">Repeat</keyword>
<dbReference type="PROSITE" id="PS51272">
    <property type="entry name" value="SLH"/>
    <property type="match status" value="3"/>
</dbReference>